<dbReference type="PANTHER" id="PTHR37038:SF12">
    <property type="entry name" value="TRANSCRIPTIONAL REGULATOR"/>
    <property type="match status" value="1"/>
</dbReference>
<gene>
    <name evidence="2" type="ORF">HMPREF9087_0300</name>
</gene>
<dbReference type="PROSITE" id="PS50943">
    <property type="entry name" value="HTH_CROC1"/>
    <property type="match status" value="1"/>
</dbReference>
<sequence>MVMEEGKLYRQLRKERGYTIAQVADEQNSRSFISKFEQGASSISIHRLERLLENIHVTVEEFYYLRTQQKGVKGHDNLMSFPSYMTSEFMDLLDRILGINKEAYLSNAHAQRSKEGLEEMRSELIAASKQHSFVFLYLEITKEIHEINLSGPKPDHSSGDYMEKLRTKTRPVISYLTKVDNWGVYEILLFRYFQFLFPVETSYHLLQIAISRTKKEQGLSLMREIQMDLIFSCFTTFVNFRRLEWAKEVLTIAEELLADRGDMLNSTHLLCYQGWYWYIYGDQEKGLLKIDQGLSIFRVLKQTKMVKLWERSLHSIKKNAEEPNSYLMFR</sequence>
<dbReference type="PANTHER" id="PTHR37038">
    <property type="entry name" value="TRANSCRIPTIONAL REGULATOR-RELATED"/>
    <property type="match status" value="1"/>
</dbReference>
<dbReference type="EMBL" id="AEWT01000002">
    <property type="protein sequence ID" value="EGC70923.1"/>
    <property type="molecule type" value="Genomic_DNA"/>
</dbReference>
<comment type="caution">
    <text evidence="2">The sequence shown here is derived from an EMBL/GenBank/DDBJ whole genome shotgun (WGS) entry which is preliminary data.</text>
</comment>
<name>F0EGK3_ENTCA</name>
<evidence type="ECO:0000259" key="1">
    <source>
        <dbReference type="PROSITE" id="PS50943"/>
    </source>
</evidence>
<dbReference type="InterPro" id="IPR010057">
    <property type="entry name" value="Transcription_activator_Rgg_C"/>
</dbReference>
<dbReference type="AlphaFoldDB" id="F0EGK3"/>
<dbReference type="Gene3D" id="1.10.260.40">
    <property type="entry name" value="lambda repressor-like DNA-binding domains"/>
    <property type="match status" value="1"/>
</dbReference>
<evidence type="ECO:0000313" key="2">
    <source>
        <dbReference type="EMBL" id="EGC70923.1"/>
    </source>
</evidence>
<dbReference type="Pfam" id="PF01381">
    <property type="entry name" value="HTH_3"/>
    <property type="match status" value="1"/>
</dbReference>
<dbReference type="InterPro" id="IPR001387">
    <property type="entry name" value="Cro/C1-type_HTH"/>
</dbReference>
<reference evidence="2 3" key="1">
    <citation type="submission" date="2011-01" db="EMBL/GenBank/DDBJ databases">
        <authorList>
            <person name="Muzny D."/>
            <person name="Qin X."/>
            <person name="Deng J."/>
            <person name="Jiang H."/>
            <person name="Liu Y."/>
            <person name="Qu J."/>
            <person name="Song X.-Z."/>
            <person name="Zhang L."/>
            <person name="Thornton R."/>
            <person name="Coyle M."/>
            <person name="Francisco L."/>
            <person name="Jackson L."/>
            <person name="Javaid M."/>
            <person name="Korchina V."/>
            <person name="Kovar C."/>
            <person name="Mata R."/>
            <person name="Mathew T."/>
            <person name="Ngo R."/>
            <person name="Nguyen L."/>
            <person name="Nguyen N."/>
            <person name="Okwuonu G."/>
            <person name="Ongeri F."/>
            <person name="Pham C."/>
            <person name="Simmons D."/>
            <person name="Wilczek-Boney K."/>
            <person name="Hale W."/>
            <person name="Jakkamsetti A."/>
            <person name="Pham P."/>
            <person name="Ruth R."/>
            <person name="San Lucas F."/>
            <person name="Warren J."/>
            <person name="Zhang J."/>
            <person name="Zhao Z."/>
            <person name="Zhou C."/>
            <person name="Zhu D."/>
            <person name="Lee S."/>
            <person name="Bess C."/>
            <person name="Blankenburg K."/>
            <person name="Forbes L."/>
            <person name="Fu Q."/>
            <person name="Gubbala S."/>
            <person name="Hirani K."/>
            <person name="Jayaseelan J.C."/>
            <person name="Lara F."/>
            <person name="Munidasa M."/>
            <person name="Palculict T."/>
            <person name="Patil S."/>
            <person name="Pu L.-L."/>
            <person name="Saada N."/>
            <person name="Tang L."/>
            <person name="Weissenberger G."/>
            <person name="Zhu Y."/>
            <person name="Hemphill L."/>
            <person name="Shang Y."/>
            <person name="Youmans B."/>
            <person name="Ayvaz T."/>
            <person name="Ross M."/>
            <person name="Santibanez J."/>
            <person name="Aqrawi P."/>
            <person name="Gross S."/>
            <person name="Joshi V."/>
            <person name="Fowler G."/>
            <person name="Nazareth L."/>
            <person name="Reid J."/>
            <person name="Worley K."/>
            <person name="Petrosino J."/>
            <person name="Highlander S."/>
            <person name="Gibbs R."/>
        </authorList>
    </citation>
    <scope>NUCLEOTIDE SEQUENCE [LARGE SCALE GENOMIC DNA]</scope>
    <source>
        <strain evidence="2 3">ATCC 12755</strain>
    </source>
</reference>
<dbReference type="CDD" id="cd00093">
    <property type="entry name" value="HTH_XRE"/>
    <property type="match status" value="1"/>
</dbReference>
<dbReference type="Pfam" id="PF21259">
    <property type="entry name" value="Rgg_C"/>
    <property type="match status" value="1"/>
</dbReference>
<feature type="domain" description="HTH cro/C1-type" evidence="1">
    <location>
        <begin position="10"/>
        <end position="62"/>
    </location>
</feature>
<dbReference type="HOGENOM" id="CLU_072045_1_0_9"/>
<evidence type="ECO:0000313" key="3">
    <source>
        <dbReference type="Proteomes" id="UP000004835"/>
    </source>
</evidence>
<proteinExistence type="predicted"/>
<dbReference type="InterPro" id="IPR010982">
    <property type="entry name" value="Lambda_DNA-bd_dom_sf"/>
</dbReference>
<dbReference type="NCBIfam" id="TIGR01716">
    <property type="entry name" value="RGG_Cterm"/>
    <property type="match status" value="1"/>
</dbReference>
<dbReference type="SMART" id="SM00530">
    <property type="entry name" value="HTH_XRE"/>
    <property type="match status" value="1"/>
</dbReference>
<accession>F0EGK3</accession>
<dbReference type="Proteomes" id="UP000004835">
    <property type="component" value="Unassembled WGS sequence"/>
</dbReference>
<protein>
    <submittedName>
        <fullName evidence="2">DNA-binding helix-turn-helix protein</fullName>
    </submittedName>
</protein>
<dbReference type="InterPro" id="IPR053163">
    <property type="entry name" value="HTH-type_regulator_Rgg"/>
</dbReference>
<dbReference type="SUPFAM" id="SSF47413">
    <property type="entry name" value="lambda repressor-like DNA-binding domains"/>
    <property type="match status" value="1"/>
</dbReference>
<keyword evidence="2" id="KW-0238">DNA-binding</keyword>
<organism evidence="2 3">
    <name type="scientific">Enterococcus casseliflavus ATCC 12755</name>
    <dbReference type="NCBI Taxonomy" id="888066"/>
    <lineage>
        <taxon>Bacteria</taxon>
        <taxon>Bacillati</taxon>
        <taxon>Bacillota</taxon>
        <taxon>Bacilli</taxon>
        <taxon>Lactobacillales</taxon>
        <taxon>Enterococcaceae</taxon>
        <taxon>Enterococcus</taxon>
    </lineage>
</organism>
<dbReference type="GO" id="GO:0003677">
    <property type="term" value="F:DNA binding"/>
    <property type="evidence" value="ECO:0007669"/>
    <property type="project" value="UniProtKB-KW"/>
</dbReference>